<keyword evidence="6" id="KW-1185">Reference proteome</keyword>
<sequence>MRFKKLGLILAALVVSASLAACSSAGQSDQSSGNSQKEQPKEQAQKQPEDKKMTEEAKDRQVAPKAGTDKKAEQGGNKLEPAKDKTLRLTVPKMAEIKNDEIPTGKGTEEALFRDYAAVRLPYTGFPWQEEANIYIAGHRIGFPGTNSDLAFYDLEDLANGDEVYLEDSEGRQYTYEVFNKKIVEPTDLSVLKRIEGKNILTLQTCTLPDYTDRVIYQAELKDIKT</sequence>
<keyword evidence="1" id="KW-0378">Hydrolase</keyword>
<reference evidence="5 6" key="1">
    <citation type="submission" date="2019-10" db="EMBL/GenBank/DDBJ databases">
        <title>Rubrobacter sp nov SCSIO 52090 isolated from a deep-sea sediment in the South China Sea.</title>
        <authorList>
            <person name="Chen R.W."/>
        </authorList>
    </citation>
    <scope>NUCLEOTIDE SEQUENCE [LARGE SCALE GENOMIC DNA]</scope>
    <source>
        <strain evidence="5 6">SCSIO 52909</strain>
    </source>
</reference>
<dbReference type="AlphaFoldDB" id="A0A6G8QC55"/>
<dbReference type="RefSeq" id="WP_166177836.1">
    <property type="nucleotide sequence ID" value="NZ_CP045119.1"/>
</dbReference>
<proteinExistence type="predicted"/>
<feature type="active site" description="Acyl-thioester intermediate" evidence="2">
    <location>
        <position position="206"/>
    </location>
</feature>
<dbReference type="GO" id="GO:0016787">
    <property type="term" value="F:hydrolase activity"/>
    <property type="evidence" value="ECO:0007669"/>
    <property type="project" value="UniProtKB-KW"/>
</dbReference>
<evidence type="ECO:0000256" key="3">
    <source>
        <dbReference type="SAM" id="MobiDB-lite"/>
    </source>
</evidence>
<evidence type="ECO:0000256" key="2">
    <source>
        <dbReference type="PIRSR" id="PIRSR605754-1"/>
    </source>
</evidence>
<feature type="chain" id="PRO_5039124978" evidence="4">
    <location>
        <begin position="21"/>
        <end position="226"/>
    </location>
</feature>
<dbReference type="CDD" id="cd05830">
    <property type="entry name" value="Sortase_E"/>
    <property type="match status" value="1"/>
</dbReference>
<organism evidence="5 6">
    <name type="scientific">Rubrobacter tropicus</name>
    <dbReference type="NCBI Taxonomy" id="2653851"/>
    <lineage>
        <taxon>Bacteria</taxon>
        <taxon>Bacillati</taxon>
        <taxon>Actinomycetota</taxon>
        <taxon>Rubrobacteria</taxon>
        <taxon>Rubrobacterales</taxon>
        <taxon>Rubrobacteraceae</taxon>
        <taxon>Rubrobacter</taxon>
    </lineage>
</organism>
<dbReference type="Proteomes" id="UP000501452">
    <property type="component" value="Chromosome"/>
</dbReference>
<dbReference type="InterPro" id="IPR042003">
    <property type="entry name" value="Sortase_E"/>
</dbReference>
<evidence type="ECO:0000313" key="6">
    <source>
        <dbReference type="Proteomes" id="UP000501452"/>
    </source>
</evidence>
<gene>
    <name evidence="5" type="ORF">GBA63_16250</name>
</gene>
<dbReference type="KEGG" id="rub:GBA63_16250"/>
<feature type="signal peptide" evidence="4">
    <location>
        <begin position="1"/>
        <end position="20"/>
    </location>
</feature>
<dbReference type="NCBIfam" id="TIGR01076">
    <property type="entry name" value="sortase_fam"/>
    <property type="match status" value="1"/>
</dbReference>
<feature type="region of interest" description="Disordered" evidence="3">
    <location>
        <begin position="21"/>
        <end position="86"/>
    </location>
</feature>
<dbReference type="PROSITE" id="PS51257">
    <property type="entry name" value="PROKAR_LIPOPROTEIN"/>
    <property type="match status" value="1"/>
</dbReference>
<dbReference type="SUPFAM" id="SSF63817">
    <property type="entry name" value="Sortase"/>
    <property type="match status" value="1"/>
</dbReference>
<evidence type="ECO:0000256" key="1">
    <source>
        <dbReference type="ARBA" id="ARBA00022801"/>
    </source>
</evidence>
<dbReference type="Pfam" id="PF04203">
    <property type="entry name" value="Sortase"/>
    <property type="match status" value="1"/>
</dbReference>
<evidence type="ECO:0000256" key="4">
    <source>
        <dbReference type="SAM" id="SignalP"/>
    </source>
</evidence>
<accession>A0A6G8QC55</accession>
<keyword evidence="4" id="KW-0732">Signal</keyword>
<dbReference type="EMBL" id="CP045119">
    <property type="protein sequence ID" value="QIN84023.1"/>
    <property type="molecule type" value="Genomic_DNA"/>
</dbReference>
<protein>
    <submittedName>
        <fullName evidence="5">Sortase</fullName>
    </submittedName>
</protein>
<dbReference type="InterPro" id="IPR023365">
    <property type="entry name" value="Sortase_dom-sf"/>
</dbReference>
<dbReference type="InterPro" id="IPR005754">
    <property type="entry name" value="Sortase"/>
</dbReference>
<feature type="active site" description="Proton donor/acceptor" evidence="2">
    <location>
        <position position="139"/>
    </location>
</feature>
<evidence type="ECO:0000313" key="5">
    <source>
        <dbReference type="EMBL" id="QIN84023.1"/>
    </source>
</evidence>
<dbReference type="Gene3D" id="2.40.260.10">
    <property type="entry name" value="Sortase"/>
    <property type="match status" value="1"/>
</dbReference>
<name>A0A6G8QC55_9ACTN</name>
<feature type="compositionally biased region" description="Basic and acidic residues" evidence="3">
    <location>
        <begin position="38"/>
        <end position="73"/>
    </location>
</feature>